<gene>
    <name evidence="3" type="ORF">G9H71_22815</name>
</gene>
<organism evidence="3 4">
    <name type="scientific">Motilibacter deserti</name>
    <dbReference type="NCBI Taxonomy" id="2714956"/>
    <lineage>
        <taxon>Bacteria</taxon>
        <taxon>Bacillati</taxon>
        <taxon>Actinomycetota</taxon>
        <taxon>Actinomycetes</taxon>
        <taxon>Motilibacterales</taxon>
        <taxon>Motilibacteraceae</taxon>
        <taxon>Motilibacter</taxon>
    </lineage>
</organism>
<keyword evidence="2" id="KW-1133">Transmembrane helix</keyword>
<proteinExistence type="predicted"/>
<feature type="transmembrane region" description="Helical" evidence="2">
    <location>
        <begin position="58"/>
        <end position="78"/>
    </location>
</feature>
<accession>A0ABX0H048</accession>
<keyword evidence="4" id="KW-1185">Reference proteome</keyword>
<feature type="region of interest" description="Disordered" evidence="1">
    <location>
        <begin position="199"/>
        <end position="251"/>
    </location>
</feature>
<protein>
    <submittedName>
        <fullName evidence="3">Uncharacterized protein</fullName>
    </submittedName>
</protein>
<reference evidence="3 4" key="1">
    <citation type="submission" date="2020-03" db="EMBL/GenBank/DDBJ databases">
        <title>Two novel Motilibacter sp.</title>
        <authorList>
            <person name="Liu S."/>
        </authorList>
    </citation>
    <scope>NUCLEOTIDE SEQUENCE [LARGE SCALE GENOMIC DNA]</scope>
    <source>
        <strain evidence="3 4">E257</strain>
    </source>
</reference>
<dbReference type="Proteomes" id="UP000800981">
    <property type="component" value="Unassembled WGS sequence"/>
</dbReference>
<feature type="compositionally biased region" description="Low complexity" evidence="1">
    <location>
        <begin position="1"/>
        <end position="18"/>
    </location>
</feature>
<feature type="compositionally biased region" description="Basic and acidic residues" evidence="1">
    <location>
        <begin position="242"/>
        <end position="251"/>
    </location>
</feature>
<evidence type="ECO:0000256" key="1">
    <source>
        <dbReference type="SAM" id="MobiDB-lite"/>
    </source>
</evidence>
<name>A0ABX0H048_9ACTN</name>
<feature type="compositionally biased region" description="Low complexity" evidence="1">
    <location>
        <begin position="206"/>
        <end position="232"/>
    </location>
</feature>
<evidence type="ECO:0000313" key="3">
    <source>
        <dbReference type="EMBL" id="NHC16618.1"/>
    </source>
</evidence>
<feature type="non-terminal residue" evidence="3">
    <location>
        <position position="1"/>
    </location>
</feature>
<feature type="compositionally biased region" description="Low complexity" evidence="1">
    <location>
        <begin position="26"/>
        <end position="37"/>
    </location>
</feature>
<keyword evidence="2" id="KW-0472">Membrane</keyword>
<feature type="region of interest" description="Disordered" evidence="1">
    <location>
        <begin position="161"/>
        <end position="184"/>
    </location>
</feature>
<comment type="caution">
    <text evidence="3">The sequence shown here is derived from an EMBL/GenBank/DDBJ whole genome shotgun (WGS) entry which is preliminary data.</text>
</comment>
<feature type="transmembrane region" description="Helical" evidence="2">
    <location>
        <begin position="84"/>
        <end position="101"/>
    </location>
</feature>
<feature type="region of interest" description="Disordered" evidence="1">
    <location>
        <begin position="1"/>
        <end position="50"/>
    </location>
</feature>
<sequence>RPAPVQARPAAQQARQPVRPAPRPTSRPASRPSSGRPPVRRGEGPARRPSLAVRRRRNLLGLALAFLLSLLVMLVGWLPGVVPLLLGLLLAAYVVHLRLQARARAQLQRSRQAVDRRTAARARRLSAVSGLLAARRAGSRSDAAAEPDVAESAEAEEAGIDELLDDGWDPRPVPLPTYVTKPRAPERLRDRDVAAFWGDARRDDAAPATPAAPAAPAADEAASRPAAPQRPAAESDDELDAILEHRRAVGD</sequence>
<keyword evidence="2" id="KW-0812">Transmembrane</keyword>
<dbReference type="EMBL" id="JAANNP010000243">
    <property type="protein sequence ID" value="NHC16618.1"/>
    <property type="molecule type" value="Genomic_DNA"/>
</dbReference>
<evidence type="ECO:0000256" key="2">
    <source>
        <dbReference type="SAM" id="Phobius"/>
    </source>
</evidence>
<evidence type="ECO:0000313" key="4">
    <source>
        <dbReference type="Proteomes" id="UP000800981"/>
    </source>
</evidence>